<gene>
    <name evidence="3" type="ORF">U473_03165</name>
</gene>
<evidence type="ECO:0000256" key="2">
    <source>
        <dbReference type="HAMAP-Rule" id="MF_01448"/>
    </source>
</evidence>
<dbReference type="PANTHER" id="PTHR40066:SF1">
    <property type="entry name" value="UPF0473 PROTEIN CBO2561_CLC_2432"/>
    <property type="match status" value="1"/>
</dbReference>
<dbReference type="PANTHER" id="PTHR40066">
    <property type="entry name" value="UPF0473 PROTEIN CBO2561/CLC_2432"/>
    <property type="match status" value="1"/>
</dbReference>
<accession>A0A135L7P6</accession>
<evidence type="ECO:0000313" key="3">
    <source>
        <dbReference type="EMBL" id="KXG44989.1"/>
    </source>
</evidence>
<evidence type="ECO:0000256" key="1">
    <source>
        <dbReference type="ARBA" id="ARBA00008439"/>
    </source>
</evidence>
<comment type="caution">
    <text evidence="3">The sequence shown here is derived from an EMBL/GenBank/DDBJ whole genome shotgun (WGS) entry which is preliminary data.</text>
</comment>
<dbReference type="AlphaFoldDB" id="A0A135L7P6"/>
<dbReference type="HAMAP" id="MF_01448">
    <property type="entry name" value="UPF0473"/>
    <property type="match status" value="1"/>
</dbReference>
<protein>
    <recommendedName>
        <fullName evidence="2">UPF0473 protein U473_03165</fullName>
    </recommendedName>
</protein>
<evidence type="ECO:0000313" key="4">
    <source>
        <dbReference type="Proteomes" id="UP000070352"/>
    </source>
</evidence>
<sequence>MNKEVDDREFIFIPDEDGNEEKFEILYQFDVEDKHYILVVPTDIPDDEEEAEVYAFRYEENGEDMTLFTIQDEEEWDLVEEVFNTLDHEFNV</sequence>
<proteinExistence type="inferred from homology"/>
<dbReference type="STRING" id="1413211.U473_03165"/>
<reference evidence="3 4" key="1">
    <citation type="submission" date="2016-02" db="EMBL/GenBank/DDBJ databases">
        <title>Draft Genome for Tepidibacillus decaturensis nov. sp. Strain Z9, an Anaerobic, Moderately Thermophilic and Heterotrophic Bacterium from Deep Subsurface of the Illinois Basin, USA.</title>
        <authorList>
            <person name="Dong Y."/>
            <person name="Chang J.Y."/>
            <person name="Sanford R."/>
            <person name="Fouke B.W."/>
        </authorList>
    </citation>
    <scope>NUCLEOTIDE SEQUENCE [LARGE SCALE GENOMIC DNA]</scope>
    <source>
        <strain evidence="3 4">Z9</strain>
    </source>
</reference>
<organism evidence="3 4">
    <name type="scientific">Tepidibacillus decaturensis</name>
    <dbReference type="NCBI Taxonomy" id="1413211"/>
    <lineage>
        <taxon>Bacteria</taxon>
        <taxon>Bacillati</taxon>
        <taxon>Bacillota</taxon>
        <taxon>Bacilli</taxon>
        <taxon>Bacillales</taxon>
        <taxon>Bacillaceae</taxon>
        <taxon>Tepidibacillus</taxon>
    </lineage>
</organism>
<name>A0A135L7P6_9BACI</name>
<dbReference type="OrthoDB" id="2086132at2"/>
<keyword evidence="4" id="KW-1185">Reference proteome</keyword>
<dbReference type="Pfam" id="PF06949">
    <property type="entry name" value="DUF1292"/>
    <property type="match status" value="1"/>
</dbReference>
<dbReference type="EMBL" id="LSKU01000001">
    <property type="protein sequence ID" value="KXG44989.1"/>
    <property type="molecule type" value="Genomic_DNA"/>
</dbReference>
<comment type="similarity">
    <text evidence="1 2">Belongs to the UPF0473 family.</text>
</comment>
<dbReference type="InterPro" id="IPR009711">
    <property type="entry name" value="UPF0473"/>
</dbReference>
<dbReference type="Proteomes" id="UP000070352">
    <property type="component" value="Unassembled WGS sequence"/>
</dbReference>